<keyword evidence="1" id="KW-0812">Transmembrane</keyword>
<protein>
    <recommendedName>
        <fullName evidence="3">Prepilin-type N-terminal cleavage/methylation domain-containing protein</fullName>
    </recommendedName>
</protein>
<evidence type="ECO:0008006" key="3">
    <source>
        <dbReference type="Google" id="ProtNLM"/>
    </source>
</evidence>
<feature type="non-terminal residue" evidence="2">
    <location>
        <position position="35"/>
    </location>
</feature>
<feature type="transmembrane region" description="Helical" evidence="1">
    <location>
        <begin position="12"/>
        <end position="34"/>
    </location>
</feature>
<sequence>MMEADMKKRLQSGCRGFTLVEIMGAVVISLVVILL</sequence>
<gene>
    <name evidence="2" type="ORF">METZ01_LOCUS389870</name>
</gene>
<dbReference type="EMBL" id="UINC01146345">
    <property type="protein sequence ID" value="SVD37016.1"/>
    <property type="molecule type" value="Genomic_DNA"/>
</dbReference>
<keyword evidence="1" id="KW-1133">Transmembrane helix</keyword>
<organism evidence="2">
    <name type="scientific">marine metagenome</name>
    <dbReference type="NCBI Taxonomy" id="408172"/>
    <lineage>
        <taxon>unclassified sequences</taxon>
        <taxon>metagenomes</taxon>
        <taxon>ecological metagenomes</taxon>
    </lineage>
</organism>
<proteinExistence type="predicted"/>
<dbReference type="InterPro" id="IPR012902">
    <property type="entry name" value="N_methyl_site"/>
</dbReference>
<name>A0A382URZ3_9ZZZZ</name>
<dbReference type="AlphaFoldDB" id="A0A382URZ3"/>
<dbReference type="NCBIfam" id="TIGR02532">
    <property type="entry name" value="IV_pilin_GFxxxE"/>
    <property type="match status" value="1"/>
</dbReference>
<dbReference type="PROSITE" id="PS00409">
    <property type="entry name" value="PROKAR_NTER_METHYL"/>
    <property type="match status" value="1"/>
</dbReference>
<dbReference type="Pfam" id="PF07963">
    <property type="entry name" value="N_methyl"/>
    <property type="match status" value="1"/>
</dbReference>
<evidence type="ECO:0000313" key="2">
    <source>
        <dbReference type="EMBL" id="SVD37016.1"/>
    </source>
</evidence>
<accession>A0A382URZ3</accession>
<reference evidence="2" key="1">
    <citation type="submission" date="2018-05" db="EMBL/GenBank/DDBJ databases">
        <authorList>
            <person name="Lanie J.A."/>
            <person name="Ng W.-L."/>
            <person name="Kazmierczak K.M."/>
            <person name="Andrzejewski T.M."/>
            <person name="Davidsen T.M."/>
            <person name="Wayne K.J."/>
            <person name="Tettelin H."/>
            <person name="Glass J.I."/>
            <person name="Rusch D."/>
            <person name="Podicherti R."/>
            <person name="Tsui H.-C.T."/>
            <person name="Winkler M.E."/>
        </authorList>
    </citation>
    <scope>NUCLEOTIDE SEQUENCE</scope>
</reference>
<evidence type="ECO:0000256" key="1">
    <source>
        <dbReference type="SAM" id="Phobius"/>
    </source>
</evidence>
<keyword evidence="1" id="KW-0472">Membrane</keyword>